<gene>
    <name evidence="2" type="ORF">LshimejAT787_1300200</name>
</gene>
<evidence type="ECO:0000256" key="1">
    <source>
        <dbReference type="SAM" id="MobiDB-lite"/>
    </source>
</evidence>
<feature type="region of interest" description="Disordered" evidence="1">
    <location>
        <begin position="39"/>
        <end position="79"/>
    </location>
</feature>
<feature type="compositionally biased region" description="Polar residues" evidence="1">
    <location>
        <begin position="39"/>
        <end position="49"/>
    </location>
</feature>
<name>A0A9P3UPS7_LYOSH</name>
<feature type="region of interest" description="Disordered" evidence="1">
    <location>
        <begin position="194"/>
        <end position="213"/>
    </location>
</feature>
<accession>A0A9P3UPS7</accession>
<evidence type="ECO:0000313" key="2">
    <source>
        <dbReference type="EMBL" id="GLB43119.1"/>
    </source>
</evidence>
<comment type="caution">
    <text evidence="2">The sequence shown here is derived from an EMBL/GenBank/DDBJ whole genome shotgun (WGS) entry which is preliminary data.</text>
</comment>
<sequence length="300" mass="34075">MTIARRSQSQASLATSVYSHIILARERLIAHFDLVATETTEPGRSSTKKASVAPQKPAEQKRRVKAETSVKLREKRRRPNITDAMVRKALLEEDPWTDNVHETSVHCLGCNQTIRLDCRNRQYYVSNWTKHRRNCRVIKAAEARAAQRLAGPAAPASQCTTPEMQSEELYETYDAYTQQYQLPRWLESNPYDDELRKRESPTAPSPIILRQGPPEASPFSVIPEAQPGVSTGAPMYQADDGRDRLTDAYYDTRLSAFTEAECHAILVLAWGKQQRLPEVSTMAENRLGRQRDGVERNEFC</sequence>
<dbReference type="Proteomes" id="UP001063166">
    <property type="component" value="Unassembled WGS sequence"/>
</dbReference>
<reference evidence="2" key="1">
    <citation type="submission" date="2022-07" db="EMBL/GenBank/DDBJ databases">
        <title>The genome of Lyophyllum shimeji provides insight into the initial evolution of ectomycorrhizal fungal genome.</title>
        <authorList>
            <person name="Kobayashi Y."/>
            <person name="Shibata T."/>
            <person name="Hirakawa H."/>
            <person name="Shigenobu S."/>
            <person name="Nishiyama T."/>
            <person name="Yamada A."/>
            <person name="Hasebe M."/>
            <person name="Kawaguchi M."/>
        </authorList>
    </citation>
    <scope>NUCLEOTIDE SEQUENCE</scope>
    <source>
        <strain evidence="2">AT787</strain>
    </source>
</reference>
<proteinExistence type="predicted"/>
<dbReference type="OrthoDB" id="2880777at2759"/>
<organism evidence="2 3">
    <name type="scientific">Lyophyllum shimeji</name>
    <name type="common">Hon-shimeji</name>
    <name type="synonym">Tricholoma shimeji</name>
    <dbReference type="NCBI Taxonomy" id="47721"/>
    <lineage>
        <taxon>Eukaryota</taxon>
        <taxon>Fungi</taxon>
        <taxon>Dikarya</taxon>
        <taxon>Basidiomycota</taxon>
        <taxon>Agaricomycotina</taxon>
        <taxon>Agaricomycetes</taxon>
        <taxon>Agaricomycetidae</taxon>
        <taxon>Agaricales</taxon>
        <taxon>Tricholomatineae</taxon>
        <taxon>Lyophyllaceae</taxon>
        <taxon>Lyophyllum</taxon>
    </lineage>
</organism>
<keyword evidence="3" id="KW-1185">Reference proteome</keyword>
<protein>
    <submittedName>
        <fullName evidence="2">Uncharacterized protein</fullName>
    </submittedName>
</protein>
<dbReference type="EMBL" id="BRPK01000013">
    <property type="protein sequence ID" value="GLB43119.1"/>
    <property type="molecule type" value="Genomic_DNA"/>
</dbReference>
<evidence type="ECO:0000313" key="3">
    <source>
        <dbReference type="Proteomes" id="UP001063166"/>
    </source>
</evidence>
<feature type="compositionally biased region" description="Basic and acidic residues" evidence="1">
    <location>
        <begin position="58"/>
        <end position="72"/>
    </location>
</feature>
<dbReference type="AlphaFoldDB" id="A0A9P3UPS7"/>